<reference evidence="2 3" key="1">
    <citation type="submission" date="2016-05" db="EMBL/GenBank/DDBJ databases">
        <title>Niabella ginsenosidivorans BS26 whole genome sequencing.</title>
        <authorList>
            <person name="Im W.T."/>
            <person name="Siddiqi M.Z."/>
        </authorList>
    </citation>
    <scope>NUCLEOTIDE SEQUENCE [LARGE SCALE GENOMIC DNA]</scope>
    <source>
        <strain evidence="2 3">BS26</strain>
    </source>
</reference>
<dbReference type="EMBL" id="CP015772">
    <property type="protein sequence ID" value="ANH81461.1"/>
    <property type="molecule type" value="Genomic_DNA"/>
</dbReference>
<dbReference type="KEGG" id="nia:A8C56_11140"/>
<evidence type="ECO:0000256" key="1">
    <source>
        <dbReference type="SAM" id="Phobius"/>
    </source>
</evidence>
<dbReference type="Proteomes" id="UP000077667">
    <property type="component" value="Chromosome"/>
</dbReference>
<evidence type="ECO:0000313" key="3">
    <source>
        <dbReference type="Proteomes" id="UP000077667"/>
    </source>
</evidence>
<dbReference type="STRING" id="1176587.A8C56_11140"/>
<keyword evidence="1" id="KW-0472">Membrane</keyword>
<organism evidence="2 3">
    <name type="scientific">Niabella ginsenosidivorans</name>
    <dbReference type="NCBI Taxonomy" id="1176587"/>
    <lineage>
        <taxon>Bacteria</taxon>
        <taxon>Pseudomonadati</taxon>
        <taxon>Bacteroidota</taxon>
        <taxon>Chitinophagia</taxon>
        <taxon>Chitinophagales</taxon>
        <taxon>Chitinophagaceae</taxon>
        <taxon>Niabella</taxon>
    </lineage>
</organism>
<protein>
    <submittedName>
        <fullName evidence="2">Uncharacterized protein</fullName>
    </submittedName>
</protein>
<feature type="transmembrane region" description="Helical" evidence="1">
    <location>
        <begin position="43"/>
        <end position="63"/>
    </location>
</feature>
<proteinExistence type="predicted"/>
<gene>
    <name evidence="2" type="ORF">A8C56_11140</name>
</gene>
<evidence type="ECO:0000313" key="2">
    <source>
        <dbReference type="EMBL" id="ANH81461.1"/>
    </source>
</evidence>
<accession>A0A1A9I458</accession>
<dbReference type="AlphaFoldDB" id="A0A1A9I458"/>
<keyword evidence="1" id="KW-0812">Transmembrane</keyword>
<keyword evidence="1" id="KW-1133">Transmembrane helix</keyword>
<sequence>MNKNAECRIINNEYKSGERTVIRLKAENNKWLTTFHYQVLLEFSLFLIAALLVLVVSLIAISFQSIKVAMANPVKVLRSE</sequence>
<name>A0A1A9I458_9BACT</name>
<keyword evidence="3" id="KW-1185">Reference proteome</keyword>